<gene>
    <name evidence="4" type="ORF">GCM10007047_09830</name>
</gene>
<dbReference type="GO" id="GO:0003700">
    <property type="term" value="F:DNA-binding transcription factor activity"/>
    <property type="evidence" value="ECO:0007669"/>
    <property type="project" value="TreeGrafter"/>
</dbReference>
<evidence type="ECO:0000313" key="5">
    <source>
        <dbReference type="Proteomes" id="UP000642829"/>
    </source>
</evidence>
<dbReference type="GO" id="GO:0000976">
    <property type="term" value="F:transcription cis-regulatory region binding"/>
    <property type="evidence" value="ECO:0007669"/>
    <property type="project" value="TreeGrafter"/>
</dbReference>
<dbReference type="SUPFAM" id="SSF53822">
    <property type="entry name" value="Periplasmic binding protein-like I"/>
    <property type="match status" value="1"/>
</dbReference>
<keyword evidence="5" id="KW-1185">Reference proteome</keyword>
<dbReference type="InterPro" id="IPR000843">
    <property type="entry name" value="HTH_LacI"/>
</dbReference>
<dbReference type="Gene3D" id="3.40.50.2300">
    <property type="match status" value="2"/>
</dbReference>
<dbReference type="PANTHER" id="PTHR30146">
    <property type="entry name" value="LACI-RELATED TRANSCRIPTIONAL REPRESSOR"/>
    <property type="match status" value="1"/>
</dbReference>
<dbReference type="InterPro" id="IPR010982">
    <property type="entry name" value="Lambda_DNA-bd_dom_sf"/>
</dbReference>
<name>A0A8J3GCR6_9BACT</name>
<dbReference type="Proteomes" id="UP000642829">
    <property type="component" value="Unassembled WGS sequence"/>
</dbReference>
<dbReference type="CDD" id="cd01392">
    <property type="entry name" value="HTH_LacI"/>
    <property type="match status" value="1"/>
</dbReference>
<keyword evidence="3" id="KW-0804">Transcription</keyword>
<evidence type="ECO:0008006" key="6">
    <source>
        <dbReference type="Google" id="ProtNLM"/>
    </source>
</evidence>
<evidence type="ECO:0000256" key="1">
    <source>
        <dbReference type="ARBA" id="ARBA00023015"/>
    </source>
</evidence>
<dbReference type="InterPro" id="IPR028082">
    <property type="entry name" value="Peripla_BP_I"/>
</dbReference>
<dbReference type="EMBL" id="BMXG01000005">
    <property type="protein sequence ID" value="GHB96125.1"/>
    <property type="molecule type" value="Genomic_DNA"/>
</dbReference>
<dbReference type="AlphaFoldDB" id="A0A8J3GCR6"/>
<proteinExistence type="predicted"/>
<keyword evidence="1" id="KW-0805">Transcription regulation</keyword>
<organism evidence="4 5">
    <name type="scientific">Cerasicoccus arenae</name>
    <dbReference type="NCBI Taxonomy" id="424488"/>
    <lineage>
        <taxon>Bacteria</taxon>
        <taxon>Pseudomonadati</taxon>
        <taxon>Verrucomicrobiota</taxon>
        <taxon>Opitutia</taxon>
        <taxon>Puniceicoccales</taxon>
        <taxon>Cerasicoccaceae</taxon>
        <taxon>Cerasicoccus</taxon>
    </lineage>
</organism>
<evidence type="ECO:0000256" key="2">
    <source>
        <dbReference type="ARBA" id="ARBA00023125"/>
    </source>
</evidence>
<comment type="caution">
    <text evidence="4">The sequence shown here is derived from an EMBL/GenBank/DDBJ whole genome shotgun (WGS) entry which is preliminary data.</text>
</comment>
<dbReference type="Gene3D" id="1.10.260.40">
    <property type="entry name" value="lambda repressor-like DNA-binding domains"/>
    <property type="match status" value="1"/>
</dbReference>
<dbReference type="PANTHER" id="PTHR30146:SF109">
    <property type="entry name" value="HTH-TYPE TRANSCRIPTIONAL REGULATOR GALS"/>
    <property type="match status" value="1"/>
</dbReference>
<dbReference type="SUPFAM" id="SSF47413">
    <property type="entry name" value="lambda repressor-like DNA-binding domains"/>
    <property type="match status" value="1"/>
</dbReference>
<reference evidence="4" key="1">
    <citation type="journal article" date="2014" name="Int. J. Syst. Evol. Microbiol.">
        <title>Complete genome sequence of Corynebacterium casei LMG S-19264T (=DSM 44701T), isolated from a smear-ripened cheese.</title>
        <authorList>
            <consortium name="US DOE Joint Genome Institute (JGI-PGF)"/>
            <person name="Walter F."/>
            <person name="Albersmeier A."/>
            <person name="Kalinowski J."/>
            <person name="Ruckert C."/>
        </authorList>
    </citation>
    <scope>NUCLEOTIDE SEQUENCE</scope>
    <source>
        <strain evidence="4">KCTC 12870</strain>
    </source>
</reference>
<evidence type="ECO:0000256" key="3">
    <source>
        <dbReference type="ARBA" id="ARBA00023163"/>
    </source>
</evidence>
<accession>A0A8J3GCR6</accession>
<keyword evidence="2" id="KW-0238">DNA-binding</keyword>
<evidence type="ECO:0000313" key="4">
    <source>
        <dbReference type="EMBL" id="GHB96125.1"/>
    </source>
</evidence>
<reference evidence="4" key="2">
    <citation type="submission" date="2020-09" db="EMBL/GenBank/DDBJ databases">
        <authorList>
            <person name="Sun Q."/>
            <person name="Kim S."/>
        </authorList>
    </citation>
    <scope>NUCLEOTIDE SEQUENCE</scope>
    <source>
        <strain evidence="4">KCTC 12870</strain>
    </source>
</reference>
<protein>
    <recommendedName>
        <fullName evidence="6">LacI family transcriptional regulator</fullName>
    </recommendedName>
</protein>
<sequence>MSISGVSIALRNDPSIPQSTRERVQAEALRQGYQRNPLVSAFCANRRPRDSIKLTTLAYLQHNVPKSSKDPHSTNWQFYEGALAGAEALGYRIDAFDPVAQGIDYNRLDDILFARGIRGLLIGSPFPTDARIDLKWERYTVVSIGQGLTQPEIHNVSIDNFETVIGVFKTLHQMGYCRPGMVLDDTFDGRVSYHWSAAYHSYTNRAKSGSKPSLFYQRVKQLDHQAIADWVREAKVDVVLGHRADLIPGLKACGLKIPEEVGFVTMQGNHLDSGIASIQRNARVIGQTAVELLVDELHRNQRGIPALAKRIRVLGSLLPAPSLPNRSINHGRT</sequence>